<sequence length="400" mass="41170">MTHASTVPHPKRLLFALALGGFSIGTTEFAAMGLVPQIAADLAISEPQAGHLISAYALGVVAGAPAIAVLGARLSRRTLLLWLMAAFSLSHLAAAVAESYPALLIWRFVSGLPHGAFFGVGATVAASLVPPARRAQAVGLMMTGLTVACIVGVPAVAWLGQSAGWRSCFLIVSVLAAATAAAVAVFQPKNHMQGGDMSPLRELGALANRQVWLTLFTGAIGFGGLFAVYTYIAPTLTEVTRVSEAAVPPVLALFGVGMTLGNIVVPRFAGGSRLMPCIAALLVWSALSLAFFPWAAQSLWAVCLIVVLIGIGASIGTLMQVRLMDVAPTAQTMAGALNNSAFNVANALGPFLGGLAIQAGYGWTSTGTVGCLLALGGLAIWYVSYRSDPALHRPTDKPAV</sequence>
<feature type="transmembrane region" description="Helical" evidence="6">
    <location>
        <begin position="298"/>
        <end position="319"/>
    </location>
</feature>
<reference evidence="9" key="2">
    <citation type="submission" date="2024-02" db="EMBL/GenBank/DDBJ databases">
        <title>Neisseria leonii sp. nov.</title>
        <authorList>
            <person name="Boutroux M."/>
            <person name="Favre-Rochex S."/>
            <person name="Gorgette O."/>
            <person name="Touak G."/>
            <person name="Muhle E."/>
            <person name="Chesneau O."/>
            <person name="Clermont D."/>
            <person name="Rahi P."/>
        </authorList>
    </citation>
    <scope>NUCLEOTIDE SEQUENCE</scope>
    <source>
        <strain evidence="9">51.81</strain>
    </source>
</reference>
<evidence type="ECO:0000256" key="5">
    <source>
        <dbReference type="ARBA" id="ARBA00023136"/>
    </source>
</evidence>
<dbReference type="CDD" id="cd17324">
    <property type="entry name" value="MFS_NepI_like"/>
    <property type="match status" value="1"/>
</dbReference>
<evidence type="ECO:0000256" key="1">
    <source>
        <dbReference type="ARBA" id="ARBA00004651"/>
    </source>
</evidence>
<dbReference type="RefSeq" id="WP_274584811.1">
    <property type="nucleotide sequence ID" value="NZ_CP146598.1"/>
</dbReference>
<feature type="transmembrane region" description="Helical" evidence="6">
    <location>
        <begin position="164"/>
        <end position="186"/>
    </location>
</feature>
<feature type="transmembrane region" description="Helical" evidence="6">
    <location>
        <begin position="245"/>
        <end position="265"/>
    </location>
</feature>
<evidence type="ECO:0000256" key="4">
    <source>
        <dbReference type="ARBA" id="ARBA00022989"/>
    </source>
</evidence>
<dbReference type="InterPro" id="IPR036259">
    <property type="entry name" value="MFS_trans_sf"/>
</dbReference>
<evidence type="ECO:0000256" key="2">
    <source>
        <dbReference type="ARBA" id="ARBA00022475"/>
    </source>
</evidence>
<evidence type="ECO:0000259" key="7">
    <source>
        <dbReference type="PROSITE" id="PS50850"/>
    </source>
</evidence>
<dbReference type="Proteomes" id="UP001149607">
    <property type="component" value="Chromosome"/>
</dbReference>
<keyword evidence="5 6" id="KW-0472">Membrane</keyword>
<evidence type="ECO:0000256" key="3">
    <source>
        <dbReference type="ARBA" id="ARBA00022692"/>
    </source>
</evidence>
<evidence type="ECO:0000313" key="8">
    <source>
        <dbReference type="EMBL" id="MDD9327570.1"/>
    </source>
</evidence>
<dbReference type="GO" id="GO:0022857">
    <property type="term" value="F:transmembrane transporter activity"/>
    <property type="evidence" value="ECO:0007669"/>
    <property type="project" value="InterPro"/>
</dbReference>
<keyword evidence="3 6" id="KW-0812">Transmembrane</keyword>
<evidence type="ECO:0000313" key="10">
    <source>
        <dbReference type="Proteomes" id="UP001149607"/>
    </source>
</evidence>
<feature type="transmembrane region" description="Helical" evidence="6">
    <location>
        <begin position="79"/>
        <end position="97"/>
    </location>
</feature>
<organism evidence="8">
    <name type="scientific">Neisseria leonii</name>
    <dbReference type="NCBI Taxonomy" id="2995413"/>
    <lineage>
        <taxon>Bacteria</taxon>
        <taxon>Pseudomonadati</taxon>
        <taxon>Pseudomonadota</taxon>
        <taxon>Betaproteobacteria</taxon>
        <taxon>Neisseriales</taxon>
        <taxon>Neisseriaceae</taxon>
        <taxon>Neisseria</taxon>
    </lineage>
</organism>
<dbReference type="PANTHER" id="PTHR43124">
    <property type="entry name" value="PURINE EFFLUX PUMP PBUE"/>
    <property type="match status" value="1"/>
</dbReference>
<dbReference type="InterPro" id="IPR020846">
    <property type="entry name" value="MFS_dom"/>
</dbReference>
<comment type="subcellular location">
    <subcellularLocation>
        <location evidence="1">Cell membrane</location>
        <topology evidence="1">Multi-pass membrane protein</topology>
    </subcellularLocation>
</comment>
<feature type="transmembrane region" description="Helical" evidence="6">
    <location>
        <begin position="340"/>
        <end position="361"/>
    </location>
</feature>
<dbReference type="Gene3D" id="1.20.1250.20">
    <property type="entry name" value="MFS general substrate transporter like domains"/>
    <property type="match status" value="1"/>
</dbReference>
<dbReference type="PANTHER" id="PTHR43124:SF3">
    <property type="entry name" value="CHLORAMPHENICOL EFFLUX PUMP RV0191"/>
    <property type="match status" value="1"/>
</dbReference>
<evidence type="ECO:0000313" key="9">
    <source>
        <dbReference type="EMBL" id="WWY02730.1"/>
    </source>
</evidence>
<proteinExistence type="predicted"/>
<dbReference type="EMBL" id="JAPQFL010000002">
    <property type="protein sequence ID" value="MDD9327570.1"/>
    <property type="molecule type" value="Genomic_DNA"/>
</dbReference>
<name>A0A9X4E2M4_9NEIS</name>
<dbReference type="InterPro" id="IPR050189">
    <property type="entry name" value="MFS_Efflux_Transporters"/>
</dbReference>
<feature type="transmembrane region" description="Helical" evidence="6">
    <location>
        <begin position="274"/>
        <end position="292"/>
    </location>
</feature>
<dbReference type="Pfam" id="PF07690">
    <property type="entry name" value="MFS_1"/>
    <property type="match status" value="1"/>
</dbReference>
<feature type="transmembrane region" description="Helical" evidence="6">
    <location>
        <begin position="367"/>
        <end position="385"/>
    </location>
</feature>
<accession>A0A9X4E2M4</accession>
<feature type="domain" description="Major facilitator superfamily (MFS) profile" evidence="7">
    <location>
        <begin position="13"/>
        <end position="388"/>
    </location>
</feature>
<reference evidence="8" key="1">
    <citation type="submission" date="2022-10" db="EMBL/GenBank/DDBJ databases">
        <authorList>
            <person name="Boutroux M."/>
        </authorList>
    </citation>
    <scope>NUCLEOTIDE SEQUENCE</scope>
    <source>
        <strain evidence="8">51.81</strain>
    </source>
</reference>
<dbReference type="InterPro" id="IPR011701">
    <property type="entry name" value="MFS"/>
</dbReference>
<feature type="transmembrane region" description="Helical" evidence="6">
    <location>
        <begin position="103"/>
        <end position="125"/>
    </location>
</feature>
<keyword evidence="2" id="KW-1003">Cell membrane</keyword>
<feature type="transmembrane region" description="Helical" evidence="6">
    <location>
        <begin position="137"/>
        <end position="158"/>
    </location>
</feature>
<protein>
    <submittedName>
        <fullName evidence="8">MFS transporter</fullName>
    </submittedName>
</protein>
<keyword evidence="10" id="KW-1185">Reference proteome</keyword>
<keyword evidence="4 6" id="KW-1133">Transmembrane helix</keyword>
<dbReference type="AlphaFoldDB" id="A0A9X4E2M4"/>
<dbReference type="EMBL" id="CP146598">
    <property type="protein sequence ID" value="WWY02730.1"/>
    <property type="molecule type" value="Genomic_DNA"/>
</dbReference>
<dbReference type="SUPFAM" id="SSF103473">
    <property type="entry name" value="MFS general substrate transporter"/>
    <property type="match status" value="1"/>
</dbReference>
<feature type="transmembrane region" description="Helical" evidence="6">
    <location>
        <begin position="211"/>
        <end position="233"/>
    </location>
</feature>
<dbReference type="GO" id="GO:0005886">
    <property type="term" value="C:plasma membrane"/>
    <property type="evidence" value="ECO:0007669"/>
    <property type="project" value="UniProtKB-SubCell"/>
</dbReference>
<gene>
    <name evidence="8" type="ORF">ORY91_000976</name>
    <name evidence="9" type="ORF">V9W64_08500</name>
</gene>
<evidence type="ECO:0000256" key="6">
    <source>
        <dbReference type="SAM" id="Phobius"/>
    </source>
</evidence>
<dbReference type="PROSITE" id="PS50850">
    <property type="entry name" value="MFS"/>
    <property type="match status" value="1"/>
</dbReference>
<feature type="transmembrane region" description="Helical" evidence="6">
    <location>
        <begin position="53"/>
        <end position="72"/>
    </location>
</feature>